<proteinExistence type="predicted"/>
<evidence type="ECO:0000313" key="3">
    <source>
        <dbReference type="EMBL" id="CAL4161767.1"/>
    </source>
</evidence>
<dbReference type="EMBL" id="CAXKWB010044979">
    <property type="protein sequence ID" value="CAL4161767.1"/>
    <property type="molecule type" value="Genomic_DNA"/>
</dbReference>
<dbReference type="SUPFAM" id="SSF56436">
    <property type="entry name" value="C-type lectin-like"/>
    <property type="match status" value="1"/>
</dbReference>
<organism evidence="3 4">
    <name type="scientific">Meganyctiphanes norvegica</name>
    <name type="common">Northern krill</name>
    <name type="synonym">Thysanopoda norvegica</name>
    <dbReference type="NCBI Taxonomy" id="48144"/>
    <lineage>
        <taxon>Eukaryota</taxon>
        <taxon>Metazoa</taxon>
        <taxon>Ecdysozoa</taxon>
        <taxon>Arthropoda</taxon>
        <taxon>Crustacea</taxon>
        <taxon>Multicrustacea</taxon>
        <taxon>Malacostraca</taxon>
        <taxon>Eumalacostraca</taxon>
        <taxon>Eucarida</taxon>
        <taxon>Euphausiacea</taxon>
        <taxon>Euphausiidae</taxon>
        <taxon>Meganyctiphanes</taxon>
    </lineage>
</organism>
<dbReference type="AlphaFoldDB" id="A0AAV2S5Q3"/>
<dbReference type="Pfam" id="PF00059">
    <property type="entry name" value="Lectin_C"/>
    <property type="match status" value="1"/>
</dbReference>
<protein>
    <recommendedName>
        <fullName evidence="2">C-type lectin domain-containing protein</fullName>
    </recommendedName>
</protein>
<dbReference type="InterPro" id="IPR001304">
    <property type="entry name" value="C-type_lectin-like"/>
</dbReference>
<gene>
    <name evidence="3" type="ORF">MNOR_LOCUS32677</name>
</gene>
<feature type="non-terminal residue" evidence="3">
    <location>
        <position position="1"/>
    </location>
</feature>
<accession>A0AAV2S5Q3</accession>
<evidence type="ECO:0000313" key="4">
    <source>
        <dbReference type="Proteomes" id="UP001497623"/>
    </source>
</evidence>
<keyword evidence="1" id="KW-0732">Signal</keyword>
<reference evidence="3 4" key="1">
    <citation type="submission" date="2024-05" db="EMBL/GenBank/DDBJ databases">
        <authorList>
            <person name="Wallberg A."/>
        </authorList>
    </citation>
    <scope>NUCLEOTIDE SEQUENCE [LARGE SCALE GENOMIC DNA]</scope>
</reference>
<dbReference type="Proteomes" id="UP001497623">
    <property type="component" value="Unassembled WGS sequence"/>
</dbReference>
<evidence type="ECO:0000259" key="2">
    <source>
        <dbReference type="PROSITE" id="PS50041"/>
    </source>
</evidence>
<feature type="domain" description="C-type lectin" evidence="2">
    <location>
        <begin position="52"/>
        <end position="165"/>
    </location>
</feature>
<feature type="signal peptide" evidence="1">
    <location>
        <begin position="1"/>
        <end position="20"/>
    </location>
</feature>
<sequence>GMAQISLSSLLLLVASVVFTCVILNSWFTTEYQNEVTEVHLKSLEDKLKEAPTSYCFHHDKIMRNQSSGVALCADLSATLPYPTGSLPNWQKAVRKFIAGRAPWYWAGATLHTDGRWLWPDGTVVQDSAWATGEPSGDGPCSHFVSGKGILYDGPCTESRFTICEGNLKSDETDSCSEFFDLQEEDVPLKEGL</sequence>
<feature type="chain" id="PRO_5043932052" description="C-type lectin domain-containing protein" evidence="1">
    <location>
        <begin position="21"/>
        <end position="193"/>
    </location>
</feature>
<dbReference type="Gene3D" id="3.10.100.10">
    <property type="entry name" value="Mannose-Binding Protein A, subunit A"/>
    <property type="match status" value="1"/>
</dbReference>
<comment type="caution">
    <text evidence="3">The sequence shown here is derived from an EMBL/GenBank/DDBJ whole genome shotgun (WGS) entry which is preliminary data.</text>
</comment>
<name>A0AAV2S5Q3_MEGNR</name>
<dbReference type="InterPro" id="IPR016187">
    <property type="entry name" value="CTDL_fold"/>
</dbReference>
<evidence type="ECO:0000256" key="1">
    <source>
        <dbReference type="SAM" id="SignalP"/>
    </source>
</evidence>
<dbReference type="PROSITE" id="PS50041">
    <property type="entry name" value="C_TYPE_LECTIN_2"/>
    <property type="match status" value="1"/>
</dbReference>
<dbReference type="SMART" id="SM00034">
    <property type="entry name" value="CLECT"/>
    <property type="match status" value="1"/>
</dbReference>
<dbReference type="InterPro" id="IPR016186">
    <property type="entry name" value="C-type_lectin-like/link_sf"/>
</dbReference>
<keyword evidence="4" id="KW-1185">Reference proteome</keyword>